<dbReference type="InterPro" id="IPR023346">
    <property type="entry name" value="Lysozyme-like_dom_sf"/>
</dbReference>
<dbReference type="Gene3D" id="3.10.350.10">
    <property type="entry name" value="LysM domain"/>
    <property type="match status" value="1"/>
</dbReference>
<feature type="domain" description="LysM" evidence="3">
    <location>
        <begin position="7"/>
        <end position="58"/>
    </location>
</feature>
<evidence type="ECO:0000313" key="4">
    <source>
        <dbReference type="EMBL" id="GCE10555.1"/>
    </source>
</evidence>
<dbReference type="GO" id="GO:0006032">
    <property type="term" value="P:chitin catabolic process"/>
    <property type="evidence" value="ECO:0007669"/>
    <property type="project" value="InterPro"/>
</dbReference>
<dbReference type="PROSITE" id="PS00774">
    <property type="entry name" value="CHITINASE_19_2"/>
    <property type="match status" value="1"/>
</dbReference>
<name>A0A401ZUG1_9CHLR</name>
<dbReference type="PROSITE" id="PS51782">
    <property type="entry name" value="LYSM"/>
    <property type="match status" value="1"/>
</dbReference>
<dbReference type="InterPro" id="IPR000726">
    <property type="entry name" value="Glyco_hydro_19_cat"/>
</dbReference>
<dbReference type="AlphaFoldDB" id="A0A401ZUG1"/>
<dbReference type="PANTHER" id="PTHR22595">
    <property type="entry name" value="CHITINASE-RELATED"/>
    <property type="match status" value="1"/>
</dbReference>
<evidence type="ECO:0000313" key="5">
    <source>
        <dbReference type="Proteomes" id="UP000287352"/>
    </source>
</evidence>
<keyword evidence="5" id="KW-1185">Reference proteome</keyword>
<dbReference type="Pfam" id="PF00182">
    <property type="entry name" value="Glyco_hydro_19"/>
    <property type="match status" value="1"/>
</dbReference>
<dbReference type="OrthoDB" id="1242806at2"/>
<proteinExistence type="predicted"/>
<reference evidence="5" key="1">
    <citation type="submission" date="2018-12" db="EMBL/GenBank/DDBJ databases">
        <title>Tengunoibacter tsumagoiensis gen. nov., sp. nov., Dictyobacter kobayashii sp. nov., D. alpinus sp. nov., and D. joshuensis sp. nov. and description of Dictyobacteraceae fam. nov. within the order Ktedonobacterales isolated from Tengu-no-mugimeshi.</title>
        <authorList>
            <person name="Wang C.M."/>
            <person name="Zheng Y."/>
            <person name="Sakai Y."/>
            <person name="Toyoda A."/>
            <person name="Minakuchi Y."/>
            <person name="Abe K."/>
            <person name="Yokota A."/>
            <person name="Yabe S."/>
        </authorList>
    </citation>
    <scope>NUCLEOTIDE SEQUENCE [LARGE SCALE GENOMIC DNA]</scope>
    <source>
        <strain evidence="5">Uno3</strain>
    </source>
</reference>
<keyword evidence="2" id="KW-1015">Disulfide bond</keyword>
<dbReference type="Pfam" id="PF01476">
    <property type="entry name" value="LysM"/>
    <property type="match status" value="1"/>
</dbReference>
<dbReference type="GO" id="GO:0016998">
    <property type="term" value="P:cell wall macromolecule catabolic process"/>
    <property type="evidence" value="ECO:0007669"/>
    <property type="project" value="InterPro"/>
</dbReference>
<dbReference type="Proteomes" id="UP000287352">
    <property type="component" value="Unassembled WGS sequence"/>
</dbReference>
<dbReference type="Gene3D" id="1.10.530.10">
    <property type="match status" value="1"/>
</dbReference>
<accession>A0A401ZUG1</accession>
<dbReference type="FunFam" id="3.30.20.10:FF:000001">
    <property type="entry name" value="Endochitinase (Chitinase)"/>
    <property type="match status" value="1"/>
</dbReference>
<dbReference type="GO" id="GO:0006952">
    <property type="term" value="P:defense response"/>
    <property type="evidence" value="ECO:0007669"/>
    <property type="project" value="UniProtKB-KW"/>
</dbReference>
<dbReference type="SUPFAM" id="SSF53955">
    <property type="entry name" value="Lysozyme-like"/>
    <property type="match status" value="1"/>
</dbReference>
<dbReference type="CDD" id="cd00118">
    <property type="entry name" value="LysM"/>
    <property type="match status" value="1"/>
</dbReference>
<dbReference type="Gene3D" id="3.30.20.10">
    <property type="entry name" value="Endochitinase, domain 2"/>
    <property type="match status" value="1"/>
</dbReference>
<dbReference type="CDD" id="cd00325">
    <property type="entry name" value="chitinase_GH19"/>
    <property type="match status" value="1"/>
</dbReference>
<sequence>MTCSAGRSYTVQTGDTLFLIAERELGNGQLWTRILHSDGTPFTAATAKTIHAGQTICLPILSPSGSTGLTQIITQSVYESMFPHRNSLYSYAALVQAAQSYPLFCNEGSLEQRTREAAAFFANCGHETTGGWDQAPDGPYAWGLYFLEEQSTILDPYCYHGNSAYPCMPGVTYHGRGPLQLSWNYNYGAAGAALGIDLLKQPDLLTKDGVISFLSALWFWMTPQPPKPSAHSVMSGTWHSTTTDIQAGRLPGFGMTIMIINGGECGHPGSHAVLNRIGFYQHFTKLLQVDPGQHLYCNTMHPY</sequence>
<dbReference type="RefSeq" id="WP_126578150.1">
    <property type="nucleotide sequence ID" value="NZ_BIFR01000001.1"/>
</dbReference>
<dbReference type="GO" id="GO:0004568">
    <property type="term" value="F:chitinase activity"/>
    <property type="evidence" value="ECO:0007669"/>
    <property type="project" value="InterPro"/>
</dbReference>
<comment type="caution">
    <text evidence="4">The sequence shown here is derived from an EMBL/GenBank/DDBJ whole genome shotgun (WGS) entry which is preliminary data.</text>
</comment>
<evidence type="ECO:0000259" key="3">
    <source>
        <dbReference type="PROSITE" id="PS51782"/>
    </source>
</evidence>
<evidence type="ECO:0000256" key="2">
    <source>
        <dbReference type="ARBA" id="ARBA00023157"/>
    </source>
</evidence>
<evidence type="ECO:0000256" key="1">
    <source>
        <dbReference type="ARBA" id="ARBA00022821"/>
    </source>
</evidence>
<dbReference type="PANTHER" id="PTHR22595:SF79">
    <property type="entry name" value="CHITINASE 12"/>
    <property type="match status" value="1"/>
</dbReference>
<gene>
    <name evidence="4" type="ORF">KTT_04140</name>
</gene>
<dbReference type="EMBL" id="BIFR01000001">
    <property type="protein sequence ID" value="GCE10555.1"/>
    <property type="molecule type" value="Genomic_DNA"/>
</dbReference>
<dbReference type="InterPro" id="IPR036779">
    <property type="entry name" value="LysM_dom_sf"/>
</dbReference>
<keyword evidence="1" id="KW-0611">Plant defense</keyword>
<organism evidence="4 5">
    <name type="scientific">Tengunoibacter tsumagoiensis</name>
    <dbReference type="NCBI Taxonomy" id="2014871"/>
    <lineage>
        <taxon>Bacteria</taxon>
        <taxon>Bacillati</taxon>
        <taxon>Chloroflexota</taxon>
        <taxon>Ktedonobacteria</taxon>
        <taxon>Ktedonobacterales</taxon>
        <taxon>Dictyobacteraceae</taxon>
        <taxon>Tengunoibacter</taxon>
    </lineage>
</organism>
<dbReference type="InterPro" id="IPR018392">
    <property type="entry name" value="LysM"/>
</dbReference>
<protein>
    <recommendedName>
        <fullName evidence="3">LysM domain-containing protein</fullName>
    </recommendedName>
</protein>